<proteinExistence type="predicted"/>
<reference evidence="3" key="2">
    <citation type="submission" date="2024-10" db="UniProtKB">
        <authorList>
            <consortium name="EnsemblProtists"/>
        </authorList>
    </citation>
    <scope>IDENTIFICATION</scope>
</reference>
<accession>A0A0D3IAV5</accession>
<dbReference type="Pfam" id="PF01182">
    <property type="entry name" value="Glucosamine_iso"/>
    <property type="match status" value="1"/>
</dbReference>
<dbReference type="HOGENOM" id="CLU_053947_0_2_1"/>
<dbReference type="OMA" id="KLAWCLP"/>
<dbReference type="SUPFAM" id="SSF100950">
    <property type="entry name" value="NagB/RpiA/CoA transferase-like"/>
    <property type="match status" value="1"/>
</dbReference>
<dbReference type="InterPro" id="IPR039104">
    <property type="entry name" value="6PGL"/>
</dbReference>
<dbReference type="InterPro" id="IPR037171">
    <property type="entry name" value="NagB/RpiA_transferase-like"/>
</dbReference>
<dbReference type="GO" id="GO:0005975">
    <property type="term" value="P:carbohydrate metabolic process"/>
    <property type="evidence" value="ECO:0007669"/>
    <property type="project" value="InterPro"/>
</dbReference>
<sequence>MLSAIFGLSLGLLLPGHGGGNGLVARETRLARDTRLAIVSRPPPEGFTWADEDIASAPAAPAASAAAPAGSAGPVSPERVNVLQDASAVAASVAARVESAAEAAIAERGHFALAIPGGSVLKMLQSSPSFADRTTLAYVNHKAVPMDDASLATHAKAGKLFLDTWAGTNAIVMRGTADAAGEAEAYEAALRALSPEVLPRSPDGLPVFDMMLVGVGDDGHVGSLYPGRDEVADATGRWVLPVEMKVPGSITLSLPVMAAAKEVVIAACGVSDKYPKGKSAAMARGIEGDETPQTFPAVGLRGVATWVVDAAAASTLSFEYAECFALASSRGDCCPPA</sequence>
<dbReference type="AlphaFoldDB" id="A0A0D3IAV5"/>
<organism evidence="3 4">
    <name type="scientific">Emiliania huxleyi (strain CCMP1516)</name>
    <dbReference type="NCBI Taxonomy" id="280463"/>
    <lineage>
        <taxon>Eukaryota</taxon>
        <taxon>Haptista</taxon>
        <taxon>Haptophyta</taxon>
        <taxon>Prymnesiophyceae</taxon>
        <taxon>Isochrysidales</taxon>
        <taxon>Noelaerhabdaceae</taxon>
        <taxon>Emiliania</taxon>
    </lineage>
</organism>
<dbReference type="RefSeq" id="XP_005760819.1">
    <property type="nucleotide sequence ID" value="XM_005760762.1"/>
</dbReference>
<dbReference type="InterPro" id="IPR006148">
    <property type="entry name" value="Glc/Gal-6P_isomerase"/>
</dbReference>
<evidence type="ECO:0000313" key="3">
    <source>
        <dbReference type="EnsemblProtists" id="EOD08390"/>
    </source>
</evidence>
<dbReference type="Proteomes" id="UP000013827">
    <property type="component" value="Unassembled WGS sequence"/>
</dbReference>
<feature type="chain" id="PRO_5044195514" description="Glucosamine/galactosamine-6-phosphate isomerase domain-containing protein" evidence="1">
    <location>
        <begin position="21"/>
        <end position="337"/>
    </location>
</feature>
<keyword evidence="4" id="KW-1185">Reference proteome</keyword>
<feature type="signal peptide" evidence="1">
    <location>
        <begin position="1"/>
        <end position="20"/>
    </location>
</feature>
<reference evidence="4" key="1">
    <citation type="journal article" date="2013" name="Nature">
        <title>Pan genome of the phytoplankton Emiliania underpins its global distribution.</title>
        <authorList>
            <person name="Read B.A."/>
            <person name="Kegel J."/>
            <person name="Klute M.J."/>
            <person name="Kuo A."/>
            <person name="Lefebvre S.C."/>
            <person name="Maumus F."/>
            <person name="Mayer C."/>
            <person name="Miller J."/>
            <person name="Monier A."/>
            <person name="Salamov A."/>
            <person name="Young J."/>
            <person name="Aguilar M."/>
            <person name="Claverie J.M."/>
            <person name="Frickenhaus S."/>
            <person name="Gonzalez K."/>
            <person name="Herman E.K."/>
            <person name="Lin Y.C."/>
            <person name="Napier J."/>
            <person name="Ogata H."/>
            <person name="Sarno A.F."/>
            <person name="Shmutz J."/>
            <person name="Schroeder D."/>
            <person name="de Vargas C."/>
            <person name="Verret F."/>
            <person name="von Dassow P."/>
            <person name="Valentin K."/>
            <person name="Van de Peer Y."/>
            <person name="Wheeler G."/>
            <person name="Dacks J.B."/>
            <person name="Delwiche C.F."/>
            <person name="Dyhrman S.T."/>
            <person name="Glockner G."/>
            <person name="John U."/>
            <person name="Richards T."/>
            <person name="Worden A.Z."/>
            <person name="Zhang X."/>
            <person name="Grigoriev I.V."/>
            <person name="Allen A.E."/>
            <person name="Bidle K."/>
            <person name="Borodovsky M."/>
            <person name="Bowler C."/>
            <person name="Brownlee C."/>
            <person name="Cock J.M."/>
            <person name="Elias M."/>
            <person name="Gladyshev V.N."/>
            <person name="Groth M."/>
            <person name="Guda C."/>
            <person name="Hadaegh A."/>
            <person name="Iglesias-Rodriguez M.D."/>
            <person name="Jenkins J."/>
            <person name="Jones B.M."/>
            <person name="Lawson T."/>
            <person name="Leese F."/>
            <person name="Lindquist E."/>
            <person name="Lobanov A."/>
            <person name="Lomsadze A."/>
            <person name="Malik S.B."/>
            <person name="Marsh M.E."/>
            <person name="Mackinder L."/>
            <person name="Mock T."/>
            <person name="Mueller-Roeber B."/>
            <person name="Pagarete A."/>
            <person name="Parker M."/>
            <person name="Probert I."/>
            <person name="Quesneville H."/>
            <person name="Raines C."/>
            <person name="Rensing S.A."/>
            <person name="Riano-Pachon D.M."/>
            <person name="Richier S."/>
            <person name="Rokitta S."/>
            <person name="Shiraiwa Y."/>
            <person name="Soanes D.M."/>
            <person name="van der Giezen M."/>
            <person name="Wahlund T.M."/>
            <person name="Williams B."/>
            <person name="Wilson W."/>
            <person name="Wolfe G."/>
            <person name="Wurch L.L."/>
        </authorList>
    </citation>
    <scope>NUCLEOTIDE SEQUENCE</scope>
</reference>
<feature type="domain" description="Glucosamine/galactosamine-6-phosphate isomerase" evidence="2">
    <location>
        <begin position="85"/>
        <end position="301"/>
    </location>
</feature>
<dbReference type="Gene3D" id="3.40.50.1360">
    <property type="match status" value="1"/>
</dbReference>
<name>A0A0D3IAV5_EMIH1</name>
<dbReference type="PaxDb" id="2903-EOD08390"/>
<evidence type="ECO:0000313" key="4">
    <source>
        <dbReference type="Proteomes" id="UP000013827"/>
    </source>
</evidence>
<dbReference type="EnsemblProtists" id="EOD08390">
    <property type="protein sequence ID" value="EOD08390"/>
    <property type="gene ID" value="EMIHUDRAFT_438321"/>
</dbReference>
<dbReference type="PANTHER" id="PTHR11054:SF0">
    <property type="entry name" value="6-PHOSPHOGLUCONOLACTONASE"/>
    <property type="match status" value="1"/>
</dbReference>
<dbReference type="STRING" id="2903.R1D180"/>
<dbReference type="GeneID" id="17254583"/>
<dbReference type="KEGG" id="ehx:EMIHUDRAFT_438321"/>
<dbReference type="eggNOG" id="KOG3147">
    <property type="taxonomic scope" value="Eukaryota"/>
</dbReference>
<evidence type="ECO:0000256" key="1">
    <source>
        <dbReference type="SAM" id="SignalP"/>
    </source>
</evidence>
<evidence type="ECO:0000259" key="2">
    <source>
        <dbReference type="Pfam" id="PF01182"/>
    </source>
</evidence>
<protein>
    <recommendedName>
        <fullName evidence="2">Glucosamine/galactosamine-6-phosphate isomerase domain-containing protein</fullName>
    </recommendedName>
</protein>
<keyword evidence="1" id="KW-0732">Signal</keyword>
<dbReference type="PANTHER" id="PTHR11054">
    <property type="entry name" value="6-PHOSPHOGLUCONOLACTONASE"/>
    <property type="match status" value="1"/>
</dbReference>